<organism evidence="2">
    <name type="scientific">Agenocimbex maculatus</name>
    <dbReference type="NCBI Taxonomy" id="2507170"/>
    <lineage>
        <taxon>Eukaryota</taxon>
        <taxon>Metazoa</taxon>
        <taxon>Ecdysozoa</taxon>
        <taxon>Arthropoda</taxon>
        <taxon>Hexapoda</taxon>
        <taxon>Insecta</taxon>
        <taxon>Pterygota</taxon>
        <taxon>Neoptera</taxon>
        <taxon>Endopterygota</taxon>
        <taxon>Hymenoptera</taxon>
        <taxon>Tenthredinoidea</taxon>
        <taxon>Cimbicidae</taxon>
        <taxon>Agenocimbex</taxon>
    </lineage>
</organism>
<keyword evidence="2" id="KW-0496">Mitochondrion</keyword>
<feature type="transmembrane region" description="Helical" evidence="1">
    <location>
        <begin position="12"/>
        <end position="32"/>
    </location>
</feature>
<proteinExistence type="predicted"/>
<dbReference type="EMBL" id="OL549450">
    <property type="protein sequence ID" value="UXW64241.1"/>
    <property type="molecule type" value="Genomic_DNA"/>
</dbReference>
<gene>
    <name evidence="2" type="primary">ATP8</name>
</gene>
<evidence type="ECO:0000313" key="2">
    <source>
        <dbReference type="EMBL" id="UXW64241.1"/>
    </source>
</evidence>
<keyword evidence="1" id="KW-0812">Transmembrane</keyword>
<geneLocation type="mitochondrion" evidence="2"/>
<keyword evidence="1" id="KW-1133">Transmembrane helix</keyword>
<evidence type="ECO:0000256" key="1">
    <source>
        <dbReference type="SAM" id="Phobius"/>
    </source>
</evidence>
<reference evidence="2" key="1">
    <citation type="submission" date="2021-11" db="EMBL/GenBank/DDBJ databases">
        <title>The mitochondrial genome of Agenocimbex maculatus.</title>
        <authorList>
            <person name="Niu G."/>
        </authorList>
    </citation>
    <scope>NUCLEOTIDE SEQUENCE</scope>
    <source>
        <strain evidence="2">CSCS-Hym-MC0048</strain>
    </source>
</reference>
<sequence length="63" mass="7880">MPQMYPMEWLIIYFSMITIFFMSYVIIFFVTLNKNTPKNTYLNENSTYQIYKTLKKNSFKWKW</sequence>
<accession>A0A977TJ65</accession>
<protein>
    <submittedName>
        <fullName evidence="2">ATP synthase F0 subunit 8</fullName>
    </submittedName>
</protein>
<name>A0A977TJ65_9HYME</name>
<dbReference type="AlphaFoldDB" id="A0A977TJ65"/>
<keyword evidence="1" id="KW-0472">Membrane</keyword>